<dbReference type="PROSITE" id="PS00893">
    <property type="entry name" value="NUDIX_BOX"/>
    <property type="match status" value="1"/>
</dbReference>
<evidence type="ECO:0008006" key="10">
    <source>
        <dbReference type="Google" id="ProtNLM"/>
    </source>
</evidence>
<dbReference type="AlphaFoldDB" id="A0A5J5A568"/>
<comment type="similarity">
    <text evidence="1">Belongs to the Nudix hydrolase family.</text>
</comment>
<dbReference type="CDD" id="cd04670">
    <property type="entry name" value="NUDIX_ASFGF2_Nudt6"/>
    <property type="match status" value="1"/>
</dbReference>
<dbReference type="PROSITE" id="PS51858">
    <property type="entry name" value="PPPDE"/>
    <property type="match status" value="1"/>
</dbReference>
<dbReference type="Gene3D" id="3.40.630.30">
    <property type="match status" value="1"/>
</dbReference>
<gene>
    <name evidence="8" type="ORF">F0562_007867</name>
</gene>
<dbReference type="Pfam" id="PF18290">
    <property type="entry name" value="Nudix_hydro"/>
    <property type="match status" value="1"/>
</dbReference>
<dbReference type="Pfam" id="PF05903">
    <property type="entry name" value="Peptidase_C97"/>
    <property type="match status" value="1"/>
</dbReference>
<evidence type="ECO:0000256" key="1">
    <source>
        <dbReference type="ARBA" id="ARBA00005582"/>
    </source>
</evidence>
<keyword evidence="9" id="KW-1185">Reference proteome</keyword>
<dbReference type="EMBL" id="CM018046">
    <property type="protein sequence ID" value="KAA8526033.1"/>
    <property type="molecule type" value="Genomic_DNA"/>
</dbReference>
<dbReference type="Gene3D" id="3.90.79.10">
    <property type="entry name" value="Nucleoside Triphosphate Pyrophosphohydrolase"/>
    <property type="match status" value="1"/>
</dbReference>
<dbReference type="GO" id="GO:0006508">
    <property type="term" value="P:proteolysis"/>
    <property type="evidence" value="ECO:0007669"/>
    <property type="project" value="UniProtKB-KW"/>
</dbReference>
<dbReference type="GO" id="GO:0051287">
    <property type="term" value="F:NAD binding"/>
    <property type="evidence" value="ECO:0007669"/>
    <property type="project" value="TreeGrafter"/>
</dbReference>
<dbReference type="PROSITE" id="PS51462">
    <property type="entry name" value="NUDIX"/>
    <property type="match status" value="1"/>
</dbReference>
<dbReference type="GO" id="GO:0047631">
    <property type="term" value="F:ADP-ribose diphosphatase activity"/>
    <property type="evidence" value="ECO:0007669"/>
    <property type="project" value="TreeGrafter"/>
</dbReference>
<dbReference type="GO" id="GO:0035529">
    <property type="term" value="F:NADH pyrophosphatase activity"/>
    <property type="evidence" value="ECO:0007669"/>
    <property type="project" value="TreeGrafter"/>
</dbReference>
<dbReference type="PRINTS" id="PR01356">
    <property type="entry name" value="GFGPROTEIN"/>
</dbReference>
<dbReference type="Pfam" id="PF00293">
    <property type="entry name" value="NUDIX"/>
    <property type="match status" value="1"/>
</dbReference>
<dbReference type="FunFam" id="3.40.630.30:FF:000016">
    <property type="entry name" value="nudix hydrolase 2"/>
    <property type="match status" value="1"/>
</dbReference>
<sequence>MELKLFDSKSISVSKLVGSERKFSSPFLKSSHVVTVKIFPQFCSCRGISPKFSYSSTSNKATSSVDQENFVVETFPYPINGSNGVKSSLYFRDVRVLDACDDEYGGVIVEPERLPSDPNVFAFRLHSSLSHWKIKGKNGIWLKLPLERSELVPIAVKEGFEYHHAERGYVMLTYWIPEGTCMLPANASHQVGVGGFVINDQNEVLVVQEKHCAPELVGLWKLPTGFILESEEIFTGAVREVKEETGIDTEFVEVIAFRHAHNFAFEKSDLFFICMLRPLSTQIIVDDHEIQAAKWMPLVEFEEQPLIQEDCMFKKVIDICIARLGKRYCGLSFHQVVSKFDGKLSSLYYNIVEDQDFNCRDTMRLFPLSLSSSKEQSNGGSNRALLYLNVYDLTPINNYLYWFGLGIFHSGIEVHGLEYGFGAHEYPTSGVFEVEPRSCPGFIFRRSVLLGSIDMSRSEFRSFMEHLSAKYHGDTYHLIAKNCNHFTDEVCLRLTGKPIPGWVNRLARLGSFCNCLLPESIQVTAVRHLPDHPAYSEDGTDSAASSVTTESEEELDHHLLTMPNGDVAFLKEKPVRLAKEIL</sequence>
<evidence type="ECO:0000256" key="5">
    <source>
        <dbReference type="ARBA" id="ARBA00022801"/>
    </source>
</evidence>
<dbReference type="InterPro" id="IPR020084">
    <property type="entry name" value="NUDIX_hydrolase_CS"/>
</dbReference>
<dbReference type="InterPro" id="IPR000086">
    <property type="entry name" value="NUDIX_hydrolase_dom"/>
</dbReference>
<dbReference type="GO" id="GO:0008233">
    <property type="term" value="F:peptidase activity"/>
    <property type="evidence" value="ECO:0007669"/>
    <property type="project" value="UniProtKB-KW"/>
</dbReference>
<dbReference type="Proteomes" id="UP000325577">
    <property type="component" value="Linkage Group LG3"/>
</dbReference>
<dbReference type="InterPro" id="IPR015797">
    <property type="entry name" value="NUDIX_hydrolase-like_dom_sf"/>
</dbReference>
<dbReference type="PANTHER" id="PTHR13994">
    <property type="entry name" value="NUDIX HYDROLASE RELATED"/>
    <property type="match status" value="1"/>
</dbReference>
<dbReference type="PANTHER" id="PTHR13994:SF13">
    <property type="entry name" value="FI03680P"/>
    <property type="match status" value="1"/>
</dbReference>
<evidence type="ECO:0000256" key="4">
    <source>
        <dbReference type="ARBA" id="ARBA00022723"/>
    </source>
</evidence>
<evidence type="ECO:0000259" key="6">
    <source>
        <dbReference type="PROSITE" id="PS51462"/>
    </source>
</evidence>
<proteinExistence type="inferred from homology"/>
<dbReference type="InterPro" id="IPR008580">
    <property type="entry name" value="PPPDE_dom"/>
</dbReference>
<dbReference type="SUPFAM" id="SSF55811">
    <property type="entry name" value="Nudix"/>
    <property type="match status" value="1"/>
</dbReference>
<dbReference type="InterPro" id="IPR003293">
    <property type="entry name" value="Nudix_hydrolase6-like"/>
</dbReference>
<keyword evidence="5" id="KW-0378">Hydrolase</keyword>
<comment type="similarity">
    <text evidence="2">Belongs to the DeSI family.</text>
</comment>
<protein>
    <recommendedName>
        <fullName evidence="10">Nudix hydrolase domain-containing protein</fullName>
    </recommendedName>
</protein>
<evidence type="ECO:0000256" key="3">
    <source>
        <dbReference type="ARBA" id="ARBA00022670"/>
    </source>
</evidence>
<dbReference type="FunFam" id="3.90.79.10:FF:000015">
    <property type="entry name" value="Nudix hydrolase 8"/>
    <property type="match status" value="1"/>
</dbReference>
<reference evidence="8 9" key="1">
    <citation type="submission" date="2019-09" db="EMBL/GenBank/DDBJ databases">
        <title>A chromosome-level genome assembly of the Chinese tupelo Nyssa sinensis.</title>
        <authorList>
            <person name="Yang X."/>
            <person name="Kang M."/>
            <person name="Yang Y."/>
            <person name="Xiong H."/>
            <person name="Wang M."/>
            <person name="Zhang Z."/>
            <person name="Wang Z."/>
            <person name="Wu H."/>
            <person name="Ma T."/>
            <person name="Liu J."/>
            <person name="Xi Z."/>
        </authorList>
    </citation>
    <scope>NUCLEOTIDE SEQUENCE [LARGE SCALE GENOMIC DNA]</scope>
    <source>
        <strain evidence="8">J267</strain>
        <tissue evidence="8">Leaf</tissue>
    </source>
</reference>
<feature type="domain" description="Nudix hydrolase" evidence="6">
    <location>
        <begin position="188"/>
        <end position="318"/>
    </location>
</feature>
<name>A0A5J5A568_9ASTE</name>
<evidence type="ECO:0000259" key="7">
    <source>
        <dbReference type="PROSITE" id="PS51858"/>
    </source>
</evidence>
<organism evidence="8 9">
    <name type="scientific">Nyssa sinensis</name>
    <dbReference type="NCBI Taxonomy" id="561372"/>
    <lineage>
        <taxon>Eukaryota</taxon>
        <taxon>Viridiplantae</taxon>
        <taxon>Streptophyta</taxon>
        <taxon>Embryophyta</taxon>
        <taxon>Tracheophyta</taxon>
        <taxon>Spermatophyta</taxon>
        <taxon>Magnoliopsida</taxon>
        <taxon>eudicotyledons</taxon>
        <taxon>Gunneridae</taxon>
        <taxon>Pentapetalae</taxon>
        <taxon>asterids</taxon>
        <taxon>Cornales</taxon>
        <taxon>Nyssaceae</taxon>
        <taxon>Nyssa</taxon>
    </lineage>
</organism>
<evidence type="ECO:0000313" key="9">
    <source>
        <dbReference type="Proteomes" id="UP000325577"/>
    </source>
</evidence>
<keyword evidence="3" id="KW-0645">Protease</keyword>
<evidence type="ECO:0000256" key="2">
    <source>
        <dbReference type="ARBA" id="ARBA00008140"/>
    </source>
</evidence>
<dbReference type="Gene3D" id="3.90.1720.30">
    <property type="entry name" value="PPPDE domains"/>
    <property type="match status" value="1"/>
</dbReference>
<dbReference type="GO" id="GO:0046872">
    <property type="term" value="F:metal ion binding"/>
    <property type="evidence" value="ECO:0007669"/>
    <property type="project" value="UniProtKB-KW"/>
</dbReference>
<accession>A0A5J5A568</accession>
<dbReference type="OrthoDB" id="447842at2759"/>
<dbReference type="InterPro" id="IPR040618">
    <property type="entry name" value="Pre-Nudix"/>
</dbReference>
<dbReference type="InterPro" id="IPR042266">
    <property type="entry name" value="PPPDE_sf"/>
</dbReference>
<evidence type="ECO:0000313" key="8">
    <source>
        <dbReference type="EMBL" id="KAA8526033.1"/>
    </source>
</evidence>
<feature type="domain" description="PPPDE" evidence="7">
    <location>
        <begin position="384"/>
        <end position="521"/>
    </location>
</feature>
<dbReference type="SMART" id="SM01179">
    <property type="entry name" value="DUF862"/>
    <property type="match status" value="1"/>
</dbReference>
<keyword evidence="4" id="KW-0479">Metal-binding</keyword>